<dbReference type="PIRSF" id="PIRSF006593">
    <property type="entry name" value="UCP006593"/>
    <property type="match status" value="1"/>
</dbReference>
<dbReference type="InterPro" id="IPR036075">
    <property type="entry name" value="ARMT-1-like_metal-bd_sf"/>
</dbReference>
<dbReference type="KEGG" id="ast:Asulf_00158"/>
<reference evidence="2 3" key="1">
    <citation type="journal article" date="2013" name="Genome Announc.">
        <title>Complete Genome Sequence of the Thermophilic and Facultatively Chemolithoautotrophic Sulfate Reducer Archaeoglobus sulfaticallidus Strain PM70-1T.</title>
        <authorList>
            <person name="Stokke R."/>
            <person name="Hocking W.P."/>
            <person name="Steinsbu B.O."/>
            <person name="Steen I.H."/>
        </authorList>
    </citation>
    <scope>NUCLEOTIDE SEQUENCE [LARGE SCALE GENOMIC DNA]</scope>
    <source>
        <strain evidence="2">PM70-1</strain>
    </source>
</reference>
<dbReference type="Pfam" id="PF01937">
    <property type="entry name" value="ARMT1-like_dom"/>
    <property type="match status" value="1"/>
</dbReference>
<dbReference type="Gene3D" id="1.10.285.20">
    <property type="entry name" value="Uncharacterised protein PF01937, DUF89, domain 2"/>
    <property type="match status" value="1"/>
</dbReference>
<dbReference type="Gene3D" id="1.10.8.380">
    <property type="entry name" value="Uncharacterised protein PF01937, DUF89, domain 1"/>
    <property type="match status" value="1"/>
</dbReference>
<dbReference type="AlphaFoldDB" id="N0BB19"/>
<evidence type="ECO:0000313" key="3">
    <source>
        <dbReference type="Proteomes" id="UP000013307"/>
    </source>
</evidence>
<dbReference type="InterPro" id="IPR014444">
    <property type="entry name" value="PH1575-like"/>
</dbReference>
<dbReference type="Gene3D" id="3.40.50.10880">
    <property type="entry name" value="Uncharacterised protein PF01937, DUF89, domain 3"/>
    <property type="match status" value="1"/>
</dbReference>
<dbReference type="GeneID" id="15391804"/>
<gene>
    <name evidence="2" type="ORF">Asulf_00158</name>
</gene>
<dbReference type="OrthoDB" id="359165at2157"/>
<accession>N0BB19</accession>
<dbReference type="InterPro" id="IPR002791">
    <property type="entry name" value="ARMT1-like_metal-bd"/>
</dbReference>
<dbReference type="InterPro" id="IPR053682">
    <property type="entry name" value="Damage-ctrl_phosphatase"/>
</dbReference>
<proteinExistence type="predicted"/>
<evidence type="ECO:0000313" key="2">
    <source>
        <dbReference type="EMBL" id="AGK60193.1"/>
    </source>
</evidence>
<dbReference type="NCBIfam" id="NF041594">
    <property type="entry name" value="dam_ctlPhtase_Archglob"/>
    <property type="match status" value="1"/>
</dbReference>
<dbReference type="EMBL" id="CP005290">
    <property type="protein sequence ID" value="AGK60193.1"/>
    <property type="molecule type" value="Genomic_DNA"/>
</dbReference>
<dbReference type="STRING" id="387631.Asulf_00158"/>
<organism evidence="2 3">
    <name type="scientific">Archaeoglobus sulfaticallidus PM70-1</name>
    <dbReference type="NCBI Taxonomy" id="387631"/>
    <lineage>
        <taxon>Archaea</taxon>
        <taxon>Methanobacteriati</taxon>
        <taxon>Methanobacteriota</taxon>
        <taxon>Archaeoglobi</taxon>
        <taxon>Archaeoglobales</taxon>
        <taxon>Archaeoglobaceae</taxon>
        <taxon>Archaeoglobus</taxon>
    </lineage>
</organism>
<dbReference type="HOGENOM" id="CLU_071520_1_0_2"/>
<feature type="domain" description="Damage-control phosphatase ARMT1-like metal-binding" evidence="1">
    <location>
        <begin position="4"/>
        <end position="280"/>
    </location>
</feature>
<dbReference type="eggNOG" id="arCOG04410">
    <property type="taxonomic scope" value="Archaea"/>
</dbReference>
<protein>
    <recommendedName>
        <fullName evidence="1">Damage-control phosphatase ARMT1-like metal-binding domain-containing protein</fullName>
    </recommendedName>
</protein>
<name>N0BB19_9EURY</name>
<dbReference type="RefSeq" id="WP_015589792.1">
    <property type="nucleotide sequence ID" value="NC_021169.1"/>
</dbReference>
<evidence type="ECO:0000259" key="1">
    <source>
        <dbReference type="Pfam" id="PF01937"/>
    </source>
</evidence>
<sequence length="284" mass="32049">MKISPKCPSCLLNRVYMEARMSTDDAEKIDRAVELALKILAEEYPKKGINAVIATRIHRKVYEVLEDEDPYREVKKRANEVSLKYLPEIKRIVYRDDAFRSTAKASIIANTFDYGVMGHEVNDSAFLDYFIRKFRESLKIDNLEKIRSLCKGRVVYLTDNCGEIVYDALFMKEIKKICERLSVVVRGRPIISDATYEDAVIAGVDKIADEVLDNGDGIGIIDEELPEKTKDRIENADIIIAKGMANYECLSDSAYTIGFLLTAKCEPVAKSIGVEVGDMVALLR</sequence>
<keyword evidence="3" id="KW-1185">Reference proteome</keyword>
<dbReference type="Proteomes" id="UP000013307">
    <property type="component" value="Chromosome"/>
</dbReference>
<dbReference type="SUPFAM" id="SSF111321">
    <property type="entry name" value="AF1104-like"/>
    <property type="match status" value="1"/>
</dbReference>